<reference evidence="1" key="1">
    <citation type="submission" date="2014-09" db="EMBL/GenBank/DDBJ databases">
        <authorList>
            <person name="Magalhaes I.L.F."/>
            <person name="Oliveira U."/>
            <person name="Santos F.R."/>
            <person name="Vidigal T.H.D.A."/>
            <person name="Brescovit A.D."/>
            <person name="Santos A.J."/>
        </authorList>
    </citation>
    <scope>NUCLEOTIDE SEQUENCE</scope>
    <source>
        <tissue evidence="1">Shoot tissue taken approximately 20 cm above the soil surface</tissue>
    </source>
</reference>
<dbReference type="EMBL" id="GBRH01270438">
    <property type="protein sequence ID" value="JAD27457.1"/>
    <property type="molecule type" value="Transcribed_RNA"/>
</dbReference>
<evidence type="ECO:0000313" key="1">
    <source>
        <dbReference type="EMBL" id="JAD27457.1"/>
    </source>
</evidence>
<accession>A0A0A8YXX4</accession>
<reference evidence="1" key="2">
    <citation type="journal article" date="2015" name="Data Brief">
        <title>Shoot transcriptome of the giant reed, Arundo donax.</title>
        <authorList>
            <person name="Barrero R.A."/>
            <person name="Guerrero F.D."/>
            <person name="Moolhuijzen P."/>
            <person name="Goolsby J.A."/>
            <person name="Tidwell J."/>
            <person name="Bellgard S.E."/>
            <person name="Bellgard M.I."/>
        </authorList>
    </citation>
    <scope>NUCLEOTIDE SEQUENCE</scope>
    <source>
        <tissue evidence="1">Shoot tissue taken approximately 20 cm above the soil surface</tissue>
    </source>
</reference>
<sequence length="36" mass="4180">MRKMIVEKKHNIWPNSTAYSSQISLAGNNSMWKVTQ</sequence>
<proteinExistence type="predicted"/>
<name>A0A0A8YXX4_ARUDO</name>
<organism evidence="1">
    <name type="scientific">Arundo donax</name>
    <name type="common">Giant reed</name>
    <name type="synonym">Donax arundinaceus</name>
    <dbReference type="NCBI Taxonomy" id="35708"/>
    <lineage>
        <taxon>Eukaryota</taxon>
        <taxon>Viridiplantae</taxon>
        <taxon>Streptophyta</taxon>
        <taxon>Embryophyta</taxon>
        <taxon>Tracheophyta</taxon>
        <taxon>Spermatophyta</taxon>
        <taxon>Magnoliopsida</taxon>
        <taxon>Liliopsida</taxon>
        <taxon>Poales</taxon>
        <taxon>Poaceae</taxon>
        <taxon>PACMAD clade</taxon>
        <taxon>Arundinoideae</taxon>
        <taxon>Arundineae</taxon>
        <taxon>Arundo</taxon>
    </lineage>
</organism>
<dbReference type="AlphaFoldDB" id="A0A0A8YXX4"/>
<protein>
    <submittedName>
        <fullName evidence="1">Uncharacterized protein</fullName>
    </submittedName>
</protein>